<accession>A0A078BAV0</accession>
<feature type="region of interest" description="Disordered" evidence="1">
    <location>
        <begin position="236"/>
        <end position="255"/>
    </location>
</feature>
<dbReference type="EMBL" id="CCKQ01018714">
    <property type="protein sequence ID" value="CDW90693.1"/>
    <property type="molecule type" value="Genomic_DNA"/>
</dbReference>
<dbReference type="FunCoup" id="A0A078BAV0">
    <property type="interactions" value="47"/>
</dbReference>
<keyword evidence="4" id="KW-1185">Reference proteome</keyword>
<name>A0A078BAV0_STYLE</name>
<dbReference type="SUPFAM" id="SSF53474">
    <property type="entry name" value="alpha/beta-Hydrolases"/>
    <property type="match status" value="1"/>
</dbReference>
<dbReference type="Gene3D" id="3.40.50.1820">
    <property type="entry name" value="alpha/beta hydrolase"/>
    <property type="match status" value="1"/>
</dbReference>
<sequence length="255" mass="29481">MNPDHLFLHSKSGSKLQVLFINKNAKYTMIFSHGNAEDIYLVQTWLESYFLKNVHVNAVVYEYTGFGESNGKIPQEQSLYDDIETVYLYLTENLNVSPNRIILYGRSIGSGPSSFLAEKYEVAGVILHSPIMSALRVVFNLRFTLPFDKFPNIDRMPKIDSPVFIIHGRRDEIVPFYHAEELYAAAKIKYPPYYVEGAGHNNVEKFASDYLVKIRQFIQYLDEYIIERQKLENNAEYDNEGEGDDTLLADHNNRM</sequence>
<dbReference type="InterPro" id="IPR029058">
    <property type="entry name" value="AB_hydrolase_fold"/>
</dbReference>
<evidence type="ECO:0000313" key="4">
    <source>
        <dbReference type="Proteomes" id="UP000039865"/>
    </source>
</evidence>
<dbReference type="Proteomes" id="UP000039865">
    <property type="component" value="Unassembled WGS sequence"/>
</dbReference>
<evidence type="ECO:0000259" key="2">
    <source>
        <dbReference type="Pfam" id="PF12146"/>
    </source>
</evidence>
<reference evidence="3 4" key="1">
    <citation type="submission" date="2014-06" db="EMBL/GenBank/DDBJ databases">
        <authorList>
            <person name="Swart Estienne"/>
        </authorList>
    </citation>
    <scope>NUCLEOTIDE SEQUENCE [LARGE SCALE GENOMIC DNA]</scope>
    <source>
        <strain evidence="3 4">130c</strain>
    </source>
</reference>
<feature type="compositionally biased region" description="Acidic residues" evidence="1">
    <location>
        <begin position="236"/>
        <end position="247"/>
    </location>
</feature>
<evidence type="ECO:0000313" key="3">
    <source>
        <dbReference type="EMBL" id="CDW90693.1"/>
    </source>
</evidence>
<dbReference type="AlphaFoldDB" id="A0A078BAV0"/>
<organism evidence="3 4">
    <name type="scientific">Stylonychia lemnae</name>
    <name type="common">Ciliate</name>
    <dbReference type="NCBI Taxonomy" id="5949"/>
    <lineage>
        <taxon>Eukaryota</taxon>
        <taxon>Sar</taxon>
        <taxon>Alveolata</taxon>
        <taxon>Ciliophora</taxon>
        <taxon>Intramacronucleata</taxon>
        <taxon>Spirotrichea</taxon>
        <taxon>Stichotrichia</taxon>
        <taxon>Sporadotrichida</taxon>
        <taxon>Oxytrichidae</taxon>
        <taxon>Stylonychinae</taxon>
        <taxon>Stylonychia</taxon>
    </lineage>
</organism>
<dbReference type="OrthoDB" id="446723at2759"/>
<dbReference type="Pfam" id="PF12146">
    <property type="entry name" value="Hydrolase_4"/>
    <property type="match status" value="1"/>
</dbReference>
<dbReference type="OMA" id="GENIYML"/>
<dbReference type="InParanoid" id="A0A078BAV0"/>
<dbReference type="PANTHER" id="PTHR12277">
    <property type="entry name" value="ALPHA/BETA HYDROLASE DOMAIN-CONTAINING PROTEIN"/>
    <property type="match status" value="1"/>
</dbReference>
<evidence type="ECO:0000256" key="1">
    <source>
        <dbReference type="SAM" id="MobiDB-lite"/>
    </source>
</evidence>
<protein>
    <recommendedName>
        <fullName evidence="2">Serine aminopeptidase S33 domain-containing protein</fullName>
    </recommendedName>
</protein>
<dbReference type="InterPro" id="IPR022742">
    <property type="entry name" value="Hydrolase_4"/>
</dbReference>
<dbReference type="PANTHER" id="PTHR12277:SF81">
    <property type="entry name" value="PROTEIN ABHD13"/>
    <property type="match status" value="1"/>
</dbReference>
<proteinExistence type="predicted"/>
<gene>
    <name evidence="3" type="primary">Contig14773.g15740</name>
    <name evidence="3" type="ORF">STYLEM_19839</name>
</gene>
<feature type="domain" description="Serine aminopeptidase S33" evidence="2">
    <location>
        <begin position="24"/>
        <end position="133"/>
    </location>
</feature>